<dbReference type="OrthoDB" id="4537659at2759"/>
<gene>
    <name evidence="1" type="ORF">CPAG_08228</name>
</gene>
<accession>A0A0J6FNF9</accession>
<dbReference type="Gene3D" id="2.120.10.70">
    <property type="entry name" value="Fucose-specific lectin"/>
    <property type="match status" value="1"/>
</dbReference>
<name>A0A0J6FNF9_COCPO</name>
<proteinExistence type="predicted"/>
<dbReference type="EMBL" id="DS268113">
    <property type="protein sequence ID" value="KMM71928.1"/>
    <property type="molecule type" value="Genomic_DNA"/>
</dbReference>
<reference evidence="2" key="2">
    <citation type="journal article" date="2009" name="Genome Res.">
        <title>Comparative genomic analyses of the human fungal pathogens Coccidioides and their relatives.</title>
        <authorList>
            <person name="Sharpton T.J."/>
            <person name="Stajich J.E."/>
            <person name="Rounsley S.D."/>
            <person name="Gardner M.J."/>
            <person name="Wortman J.R."/>
            <person name="Jordar V.S."/>
            <person name="Maiti R."/>
            <person name="Kodira C.D."/>
            <person name="Neafsey D.E."/>
            <person name="Zeng Q."/>
            <person name="Hung C.-Y."/>
            <person name="McMahan C."/>
            <person name="Muszewska A."/>
            <person name="Grynberg M."/>
            <person name="Mandel M.A."/>
            <person name="Kellner E.M."/>
            <person name="Barker B.M."/>
            <person name="Galgiani J.N."/>
            <person name="Orbach M.J."/>
            <person name="Kirkland T.N."/>
            <person name="Cole G.T."/>
            <person name="Henn M.R."/>
            <person name="Birren B.W."/>
            <person name="Taylor J.W."/>
        </authorList>
    </citation>
    <scope>NUCLEOTIDE SEQUENCE [LARGE SCALE GENOMIC DNA]</scope>
    <source>
        <strain evidence="2">RMSCC 3488</strain>
    </source>
</reference>
<organism evidence="1 2">
    <name type="scientific">Coccidioides posadasii RMSCC 3488</name>
    <dbReference type="NCBI Taxonomy" id="454284"/>
    <lineage>
        <taxon>Eukaryota</taxon>
        <taxon>Fungi</taxon>
        <taxon>Dikarya</taxon>
        <taxon>Ascomycota</taxon>
        <taxon>Pezizomycotina</taxon>
        <taxon>Eurotiomycetes</taxon>
        <taxon>Eurotiomycetidae</taxon>
        <taxon>Onygenales</taxon>
        <taxon>Onygenaceae</taxon>
        <taxon>Coccidioides</taxon>
    </lineage>
</organism>
<dbReference type="VEuPathDB" id="FungiDB:CPAG_08228"/>
<reference evidence="1 2" key="1">
    <citation type="submission" date="2007-06" db="EMBL/GenBank/DDBJ databases">
        <title>The Genome Sequence of Coccidioides posadasii RMSCC_3488.</title>
        <authorList>
            <consortium name="Coccidioides Genome Resources Consortium"/>
            <consortium name="The Broad Institute Genome Sequencing Platform"/>
            <person name="Henn M.R."/>
            <person name="Sykes S."/>
            <person name="Young S."/>
            <person name="Jaffe D."/>
            <person name="Berlin A."/>
            <person name="Alvarez P."/>
            <person name="Butler J."/>
            <person name="Gnerre S."/>
            <person name="Grabherr M."/>
            <person name="Mauceli E."/>
            <person name="Brockman W."/>
            <person name="Kodira C."/>
            <person name="Alvarado L."/>
            <person name="Zeng Q."/>
            <person name="Crawford M."/>
            <person name="Antoine C."/>
            <person name="Devon K."/>
            <person name="Galgiani J."/>
            <person name="Orsborn K."/>
            <person name="Lewis M.L."/>
            <person name="Nusbaum C."/>
            <person name="Galagan J."/>
            <person name="Birren B."/>
        </authorList>
    </citation>
    <scope>NUCLEOTIDE SEQUENCE [LARGE SCALE GENOMIC DNA]</scope>
    <source>
        <strain evidence="1 2">RMSCC 3488</strain>
    </source>
</reference>
<evidence type="ECO:0000313" key="2">
    <source>
        <dbReference type="Proteomes" id="UP000054567"/>
    </source>
</evidence>
<sequence length="309" mass="34287">MASPVTVLENPIPKSGQHLLFFLTSKQQLALEQRPIESSLGYSAYVDHGVSQGVIVNPSSIAAAMRSSLITVYGITKPGTDKQYISVISPTYNLIANRQNQPIETTQKALAACSDNDRNNWVYYLNLPQGTAQYAIYELNIQDSTSAPTVYSGPTPSGNSNLAAVYFSPNKDRFIIFSNTDTRHYLYWVNSTLQSANRIAGTGSVMSASPLAATTITNVQTRSMTIFLYYMDVNTLLNRIVGKVTDDEIHWYANQVVEGAPPMKVDTLLTGVVVEEKWNCLYYIPDGDTEFRAFNDTIRDSFFDEPREG</sequence>
<dbReference type="AlphaFoldDB" id="A0A0J6FNF9"/>
<evidence type="ECO:0000313" key="1">
    <source>
        <dbReference type="EMBL" id="KMM71928.1"/>
    </source>
</evidence>
<protein>
    <submittedName>
        <fullName evidence="1">Wall-associated proteinase</fullName>
    </submittedName>
</protein>
<dbReference type="SUPFAM" id="SSF89372">
    <property type="entry name" value="Fucose-specific lectin"/>
    <property type="match status" value="1"/>
</dbReference>
<reference evidence="2" key="3">
    <citation type="journal article" date="2010" name="Genome Res.">
        <title>Population genomic sequencing of Coccidioides fungi reveals recent hybridization and transposon control.</title>
        <authorList>
            <person name="Neafsey D.E."/>
            <person name="Barker B.M."/>
            <person name="Sharpton T.J."/>
            <person name="Stajich J.E."/>
            <person name="Park D.J."/>
            <person name="Whiston E."/>
            <person name="Hung C.-Y."/>
            <person name="McMahan C."/>
            <person name="White J."/>
            <person name="Sykes S."/>
            <person name="Heiman D."/>
            <person name="Young S."/>
            <person name="Zeng Q."/>
            <person name="Abouelleil A."/>
            <person name="Aftuck L."/>
            <person name="Bessette D."/>
            <person name="Brown A."/>
            <person name="FitzGerald M."/>
            <person name="Lui A."/>
            <person name="Macdonald J.P."/>
            <person name="Priest M."/>
            <person name="Orbach M.J."/>
            <person name="Galgiani J.N."/>
            <person name="Kirkland T.N."/>
            <person name="Cole G.T."/>
            <person name="Birren B.W."/>
            <person name="Henn M.R."/>
            <person name="Taylor J.W."/>
            <person name="Rounsley S.D."/>
        </authorList>
    </citation>
    <scope>NUCLEOTIDE SEQUENCE [LARGE SCALE GENOMIC DNA]</scope>
    <source>
        <strain evidence="2">RMSCC 3488</strain>
    </source>
</reference>
<dbReference type="Proteomes" id="UP000054567">
    <property type="component" value="Unassembled WGS sequence"/>
</dbReference>